<sequence>MSAGTDPRRAVRIANCSGFFGDRLSAAKEMVEGGGERPIDVLTGDWLAELTMLILHKQRLRNPEAGYAGTFLLQMQQVLGLCVAKGIKVVTNAGGLNPAGCAEKVQLIAEALGLNVKVAYIEGDDLMPRIEELRPHLNHLDTAAPLTGQPVTANAYLGGWGIAEALRAGADVVVCPRVTDAALVVGAAAWWHDWQRDNLDALAGAVVAGHVIECGTQATGGNYSWFEEIPDPALPLGFPIAEVAADGSSIITKHDGTGGVVNTGTVTAQLLYEIGPAEYPNPDVVARFDTIRVTDHGSDRVSLSGVKGLAAPAMAKVCLNLEGGFRNRMTFVLTGLDQQRKAEWLTDALFRRIGGRDRFDEVDVRVVPAPSDAPTQEQASGRLHITVKSSDEKLVGKAFSGAAIELALANYPGFFGTGGPSDAQSYGVYWPALVPIEHVHEIVVLPDHSRLAVSPPPRSHVATGMTQSQDTAVASTAEPRGPKVGEALGSYFAARSGDKGGNANVGIWARDAHGYAWLAAHLTVDALKPLLPEAADLEVRRYELPNLHALNFVIVGLLGEGVASSTAFDAQAKGLGEYLRSRVWGG</sequence>
<dbReference type="EMBL" id="CAESGF010000001">
    <property type="protein sequence ID" value="CAB4362435.1"/>
    <property type="molecule type" value="Genomic_DNA"/>
</dbReference>
<feature type="region of interest" description="Disordered" evidence="1">
    <location>
        <begin position="454"/>
        <end position="481"/>
    </location>
</feature>
<dbReference type="Pfam" id="PF23544">
    <property type="entry name" value="AtuA_ferredoxin"/>
    <property type="match status" value="1"/>
</dbReference>
<evidence type="ECO:0000256" key="1">
    <source>
        <dbReference type="SAM" id="MobiDB-lite"/>
    </source>
</evidence>
<dbReference type="InterPro" id="IPR010839">
    <property type="entry name" value="AtuA_N"/>
</dbReference>
<dbReference type="Pfam" id="PF07287">
    <property type="entry name" value="AtuA"/>
    <property type="match status" value="1"/>
</dbReference>
<evidence type="ECO:0000313" key="4">
    <source>
        <dbReference type="EMBL" id="CAB4362435.1"/>
    </source>
</evidence>
<reference evidence="4" key="1">
    <citation type="submission" date="2020-05" db="EMBL/GenBank/DDBJ databases">
        <authorList>
            <person name="Chiriac C."/>
            <person name="Salcher M."/>
            <person name="Ghai R."/>
            <person name="Kavagutti S V."/>
        </authorList>
    </citation>
    <scope>NUCLEOTIDE SEQUENCE</scope>
</reference>
<proteinExistence type="predicted"/>
<evidence type="ECO:0000313" key="8">
    <source>
        <dbReference type="EMBL" id="CAB5003952.1"/>
    </source>
</evidence>
<evidence type="ECO:0000313" key="6">
    <source>
        <dbReference type="EMBL" id="CAB4816714.1"/>
    </source>
</evidence>
<dbReference type="EMBL" id="CAEZYF010000004">
    <property type="protein sequence ID" value="CAB4712827.1"/>
    <property type="molecule type" value="Genomic_DNA"/>
</dbReference>
<dbReference type="PANTHER" id="PTHR47585:SF1">
    <property type="entry name" value="DUF1446 DOMAIN-CONTAINING PROTEIN"/>
    <property type="match status" value="1"/>
</dbReference>
<evidence type="ECO:0000259" key="2">
    <source>
        <dbReference type="Pfam" id="PF07287"/>
    </source>
</evidence>
<feature type="domain" description="Acyclic terpene utilisation N-terminal" evidence="2">
    <location>
        <begin position="11"/>
        <end position="443"/>
    </location>
</feature>
<name>A0A6J6A0U5_9ZZZZ</name>
<dbReference type="PANTHER" id="PTHR47585">
    <property type="match status" value="1"/>
</dbReference>
<organism evidence="4">
    <name type="scientific">freshwater metagenome</name>
    <dbReference type="NCBI Taxonomy" id="449393"/>
    <lineage>
        <taxon>unclassified sequences</taxon>
        <taxon>metagenomes</taxon>
        <taxon>ecological metagenomes</taxon>
    </lineage>
</organism>
<feature type="compositionally biased region" description="Polar residues" evidence="1">
    <location>
        <begin position="464"/>
        <end position="474"/>
    </location>
</feature>
<evidence type="ECO:0000313" key="5">
    <source>
        <dbReference type="EMBL" id="CAB4712827.1"/>
    </source>
</evidence>
<dbReference type="InterPro" id="IPR056362">
    <property type="entry name" value="AtuA-like_ferredoxin_dom"/>
</dbReference>
<dbReference type="EMBL" id="CAFAAV010000071">
    <property type="protein sequence ID" value="CAB4816714.1"/>
    <property type="molecule type" value="Genomic_DNA"/>
</dbReference>
<accession>A0A6J6A0U5</accession>
<evidence type="ECO:0000259" key="3">
    <source>
        <dbReference type="Pfam" id="PF23544"/>
    </source>
</evidence>
<dbReference type="AlphaFoldDB" id="A0A6J6A0U5"/>
<dbReference type="EMBL" id="CAFBOL010000080">
    <property type="protein sequence ID" value="CAB5003952.1"/>
    <property type="molecule type" value="Genomic_DNA"/>
</dbReference>
<dbReference type="EMBL" id="CAFBMT010000002">
    <property type="protein sequence ID" value="CAB4913456.1"/>
    <property type="molecule type" value="Genomic_DNA"/>
</dbReference>
<gene>
    <name evidence="5" type="ORF">UFOPK2656_00782</name>
    <name evidence="6" type="ORF">UFOPK3099_01126</name>
    <name evidence="7" type="ORF">UFOPK3651_00365</name>
    <name evidence="8" type="ORF">UFOPK3931_02363</name>
    <name evidence="4" type="ORF">UFOPK4189_00210</name>
</gene>
<protein>
    <submittedName>
        <fullName evidence="4">Unannotated protein</fullName>
    </submittedName>
</protein>
<evidence type="ECO:0000313" key="7">
    <source>
        <dbReference type="EMBL" id="CAB4913456.1"/>
    </source>
</evidence>
<feature type="domain" description="AtuA-like ferredoxin-fold" evidence="3">
    <location>
        <begin position="493"/>
        <end position="580"/>
    </location>
</feature>